<evidence type="ECO:0000256" key="7">
    <source>
        <dbReference type="ARBA" id="ARBA00023136"/>
    </source>
</evidence>
<evidence type="ECO:0000313" key="10">
    <source>
        <dbReference type="EMBL" id="PTM53427.1"/>
    </source>
</evidence>
<evidence type="ECO:0000256" key="1">
    <source>
        <dbReference type="ARBA" id="ARBA00004651"/>
    </source>
</evidence>
<feature type="transmembrane region" description="Helical" evidence="9">
    <location>
        <begin position="215"/>
        <end position="232"/>
    </location>
</feature>
<organism evidence="10 11">
    <name type="scientific">Phreatobacter oligotrophus</name>
    <dbReference type="NCBI Taxonomy" id="1122261"/>
    <lineage>
        <taxon>Bacteria</taxon>
        <taxon>Pseudomonadati</taxon>
        <taxon>Pseudomonadota</taxon>
        <taxon>Alphaproteobacteria</taxon>
        <taxon>Hyphomicrobiales</taxon>
        <taxon>Phreatobacteraceae</taxon>
        <taxon>Phreatobacter</taxon>
    </lineage>
</organism>
<dbReference type="GO" id="GO:0006865">
    <property type="term" value="P:amino acid transport"/>
    <property type="evidence" value="ECO:0007669"/>
    <property type="project" value="UniProtKB-KW"/>
</dbReference>
<feature type="transmembrane region" description="Helical" evidence="9">
    <location>
        <begin position="239"/>
        <end position="256"/>
    </location>
</feature>
<evidence type="ECO:0000256" key="6">
    <source>
        <dbReference type="ARBA" id="ARBA00022989"/>
    </source>
</evidence>
<dbReference type="GO" id="GO:0005886">
    <property type="term" value="C:plasma membrane"/>
    <property type="evidence" value="ECO:0007669"/>
    <property type="project" value="UniProtKB-SubCell"/>
</dbReference>
<dbReference type="Proteomes" id="UP000241808">
    <property type="component" value="Unassembled WGS sequence"/>
</dbReference>
<evidence type="ECO:0000256" key="4">
    <source>
        <dbReference type="ARBA" id="ARBA00022692"/>
    </source>
</evidence>
<keyword evidence="7 9" id="KW-0472">Membrane</keyword>
<keyword evidence="6 9" id="KW-1133">Transmembrane helix</keyword>
<dbReference type="Pfam" id="PF02653">
    <property type="entry name" value="BPD_transp_2"/>
    <property type="match status" value="1"/>
</dbReference>
<gene>
    <name evidence="10" type="ORF">C8P69_10680</name>
</gene>
<comment type="caution">
    <text evidence="10">The sequence shown here is derived from an EMBL/GenBank/DDBJ whole genome shotgun (WGS) entry which is preliminary data.</text>
</comment>
<feature type="transmembrane region" description="Helical" evidence="9">
    <location>
        <begin position="60"/>
        <end position="78"/>
    </location>
</feature>
<protein>
    <submittedName>
        <fullName evidence="10">Amino acid/amide ABC transporter membrane protein 1 (HAAT family)</fullName>
    </submittedName>
</protein>
<comment type="similarity">
    <text evidence="8">Belongs to the binding-protein-dependent transport system permease family. LivHM subfamily.</text>
</comment>
<sequence length="301" mass="31989">MEQLIQQIASGLASGAIYALVALALVMIFTATDHLNFAQGEMAMFSTYICWQMIQWGVPFWPALAFTILFSFILGVMIERIILRPLHNASVLSIVVVFIGLLAIFHSLAGGIWSHTIKNFPSPFPNVSFAGSGYIGAHQIGMIAVSLIMLFGLWGFFRFTPLGLAMRAAAQNPVSARLVGVNVDWMLALGWGLAAAVGAVAGAMVAPVVYLEPNMMASILLYGFAGALVGGISNPAGAVFGGFMVGVLENLVAYFGNLTEKTFGIYIVGNGEKLTVALIIVIAILTLKPAGLFGRTTVKRV</sequence>
<dbReference type="AlphaFoldDB" id="A0A2T4Z114"/>
<keyword evidence="5" id="KW-0029">Amino-acid transport</keyword>
<evidence type="ECO:0000256" key="8">
    <source>
        <dbReference type="ARBA" id="ARBA00037998"/>
    </source>
</evidence>
<evidence type="ECO:0000256" key="9">
    <source>
        <dbReference type="SAM" id="Phobius"/>
    </source>
</evidence>
<proteinExistence type="inferred from homology"/>
<feature type="transmembrane region" description="Helical" evidence="9">
    <location>
        <begin position="276"/>
        <end position="294"/>
    </location>
</feature>
<keyword evidence="4 9" id="KW-0812">Transmembrane</keyword>
<dbReference type="EMBL" id="PZZL01000006">
    <property type="protein sequence ID" value="PTM53427.1"/>
    <property type="molecule type" value="Genomic_DNA"/>
</dbReference>
<keyword evidence="3" id="KW-1003">Cell membrane</keyword>
<dbReference type="CDD" id="cd06582">
    <property type="entry name" value="TM_PBP1_LivH_like"/>
    <property type="match status" value="1"/>
</dbReference>
<dbReference type="InterPro" id="IPR001851">
    <property type="entry name" value="ABC_transp_permease"/>
</dbReference>
<feature type="transmembrane region" description="Helical" evidence="9">
    <location>
        <begin position="185"/>
        <end position="209"/>
    </location>
</feature>
<evidence type="ECO:0000256" key="2">
    <source>
        <dbReference type="ARBA" id="ARBA00022448"/>
    </source>
</evidence>
<evidence type="ECO:0000313" key="11">
    <source>
        <dbReference type="Proteomes" id="UP000241808"/>
    </source>
</evidence>
<dbReference type="InterPro" id="IPR052157">
    <property type="entry name" value="BCAA_transport_permease"/>
</dbReference>
<comment type="subcellular location">
    <subcellularLocation>
        <location evidence="1">Cell membrane</location>
        <topology evidence="1">Multi-pass membrane protein</topology>
    </subcellularLocation>
</comment>
<dbReference type="PANTHER" id="PTHR11795:SF451">
    <property type="entry name" value="ABC TRANSPORTER PERMEASE PROTEIN"/>
    <property type="match status" value="1"/>
</dbReference>
<evidence type="ECO:0000256" key="3">
    <source>
        <dbReference type="ARBA" id="ARBA00022475"/>
    </source>
</evidence>
<accession>A0A2T4Z114</accession>
<keyword evidence="2" id="KW-0813">Transport</keyword>
<dbReference type="PANTHER" id="PTHR11795">
    <property type="entry name" value="BRANCHED-CHAIN AMINO ACID TRANSPORT SYSTEM PERMEASE PROTEIN LIVH"/>
    <property type="match status" value="1"/>
</dbReference>
<feature type="transmembrane region" description="Helical" evidence="9">
    <location>
        <begin position="90"/>
        <end position="113"/>
    </location>
</feature>
<dbReference type="GO" id="GO:0022857">
    <property type="term" value="F:transmembrane transporter activity"/>
    <property type="evidence" value="ECO:0007669"/>
    <property type="project" value="InterPro"/>
</dbReference>
<evidence type="ECO:0000256" key="5">
    <source>
        <dbReference type="ARBA" id="ARBA00022970"/>
    </source>
</evidence>
<keyword evidence="11" id="KW-1185">Reference proteome</keyword>
<feature type="transmembrane region" description="Helical" evidence="9">
    <location>
        <begin position="133"/>
        <end position="157"/>
    </location>
</feature>
<reference evidence="10 11" key="1">
    <citation type="submission" date="2018-04" db="EMBL/GenBank/DDBJ databases">
        <title>Genomic Encyclopedia of Archaeal and Bacterial Type Strains, Phase II (KMG-II): from individual species to whole genera.</title>
        <authorList>
            <person name="Goeker M."/>
        </authorList>
    </citation>
    <scope>NUCLEOTIDE SEQUENCE [LARGE SCALE GENOMIC DNA]</scope>
    <source>
        <strain evidence="10 11">DSM 25521</strain>
    </source>
</reference>
<dbReference type="RefSeq" id="WP_108178211.1">
    <property type="nucleotide sequence ID" value="NZ_JAIESU010000016.1"/>
</dbReference>
<feature type="transmembrane region" description="Helical" evidence="9">
    <location>
        <begin position="12"/>
        <end position="32"/>
    </location>
</feature>
<dbReference type="OrthoDB" id="9779023at2"/>
<name>A0A2T4Z114_9HYPH</name>